<proteinExistence type="predicted"/>
<dbReference type="PROSITE" id="PS50994">
    <property type="entry name" value="INTEGRASE"/>
    <property type="match status" value="1"/>
</dbReference>
<evidence type="ECO:0000259" key="2">
    <source>
        <dbReference type="PROSITE" id="PS50994"/>
    </source>
</evidence>
<protein>
    <submittedName>
        <fullName evidence="3">DDE-type integrase/transposase/recombinase</fullName>
    </submittedName>
</protein>
<sequence>MKSEEFNQWAEKLNLSREATEEIQIIRSSDPSRRVGGGTKNSSGIFPSKKMGVSIQYESSHVELPTVYMLEFDENVLEFYDQPPSLKLKKVGWRTPDYFVIEKDKAYWVECKTEEELIKLSQKQNPKYYMDKERTWHYTPGEEYSKELGLNFFVVSSKELSPRLQRNLVYLKDYLKGKEPDPVSMKEIRKKIMSCPGITLQALSDLAGNEFTIDHINSLIALGIIYVDLFDSLLIEPETVRVYLSKEQKISFINMREQAKQKKTQKITVSFGSMLMWGDKPWKIINHDHNTIFLASEQGEHNSIPRDVFETYISEGYIVGIDIKNAMDNPKVKEIIEATTEEDYEIANRRYEILKKLERGEDISDIKVTDRTIRNWKRDFNKAKELYGNGFLGLVPNNKGRGNHKRKIPVKSIELMNKVIDESYKTIKLKTAKIVHQEYKKLCKESGIRNPATYQTFCKEINRRSQYELKNNREGSRAAYEYEEFHWVIDETTPSHGDRAFEIAHIDHTQVDVRLDIGNGKTKKPWCTFLIDAFSRRILAFYLSFDAPSKKTEMMIIRECVKKYNRLPQLVVVDGGKDFQSTYFDALLMRYEVTKKVRPPAKARYGNIIERLFGVANKAFFHNLQGNTQIMKNVRQVTKSVNPENHAVWKLELLVERLEKWIDEIYDNKEHSALFDTPKNVFNQSLAKTGKRPDTYIPYNDDFILMTLPNPVIPERKVYPGKGFKLNYFYYFCEELKDPRVENKKVEVRYDPFNIGIAYAFVNKRWVKCYSSYYAFIKNKTEKELKQITEELLEKRKQYEKGNQLTDKMIAEFISETEEIEKSLWEDKISNRNKEQGSHFEEIKPSVETNGYEIEPESEIDESEDTDLLLFGRVGDE</sequence>
<dbReference type="InterPro" id="IPR012337">
    <property type="entry name" value="RNaseH-like_sf"/>
</dbReference>
<feature type="compositionally biased region" description="Acidic residues" evidence="1">
    <location>
        <begin position="854"/>
        <end position="867"/>
    </location>
</feature>
<dbReference type="InterPro" id="IPR036397">
    <property type="entry name" value="RNaseH_sf"/>
</dbReference>
<dbReference type="InterPro" id="IPR015378">
    <property type="entry name" value="Transposase-like_Mu_C"/>
</dbReference>
<evidence type="ECO:0000313" key="3">
    <source>
        <dbReference type="EMBL" id="WNF22482.1"/>
    </source>
</evidence>
<dbReference type="RefSeq" id="WP_311072617.1">
    <property type="nucleotide sequence ID" value="NZ_CP134494.1"/>
</dbReference>
<dbReference type="SUPFAM" id="SSF53098">
    <property type="entry name" value="Ribonuclease H-like"/>
    <property type="match status" value="1"/>
</dbReference>
<feature type="compositionally biased region" description="Basic and acidic residues" evidence="1">
    <location>
        <begin position="832"/>
        <end position="845"/>
    </location>
</feature>
<dbReference type="EMBL" id="CP134494">
    <property type="protein sequence ID" value="WNF22482.1"/>
    <property type="molecule type" value="Genomic_DNA"/>
</dbReference>
<keyword evidence="4" id="KW-1185">Reference proteome</keyword>
<dbReference type="Proteomes" id="UP001303324">
    <property type="component" value="Chromosome"/>
</dbReference>
<accession>A0ABY9VEY4</accession>
<dbReference type="Gene3D" id="3.30.420.10">
    <property type="entry name" value="Ribonuclease H-like superfamily/Ribonuclease H"/>
    <property type="match status" value="1"/>
</dbReference>
<feature type="domain" description="Integrase catalytic" evidence="2">
    <location>
        <begin position="490"/>
        <end position="686"/>
    </location>
</feature>
<evidence type="ECO:0000313" key="4">
    <source>
        <dbReference type="Proteomes" id="UP001303324"/>
    </source>
</evidence>
<dbReference type="InterPro" id="IPR001584">
    <property type="entry name" value="Integrase_cat-core"/>
</dbReference>
<feature type="region of interest" description="Disordered" evidence="1">
    <location>
        <begin position="832"/>
        <end position="867"/>
    </location>
</feature>
<evidence type="ECO:0000256" key="1">
    <source>
        <dbReference type="SAM" id="MobiDB-lite"/>
    </source>
</evidence>
<dbReference type="Pfam" id="PF09299">
    <property type="entry name" value="Mu-transpos_C"/>
    <property type="match status" value="1"/>
</dbReference>
<name>A0ABY9VEY4_9BACI</name>
<reference evidence="3 4" key="1">
    <citation type="submission" date="2023-09" db="EMBL/GenBank/DDBJ databases">
        <title>Microbial mechanism of fulvic acid promoting antimony reduction mineralization in rice fields.</title>
        <authorList>
            <person name="Chen G."/>
            <person name="Lan J."/>
        </authorList>
    </citation>
    <scope>NUCLEOTIDE SEQUENCE [LARGE SCALE GENOMIC DNA]</scope>
    <source>
        <strain evidence="3 4">PS1</strain>
    </source>
</reference>
<organism evidence="3 4">
    <name type="scientific">Mesobacillus jeotgali</name>
    <dbReference type="NCBI Taxonomy" id="129985"/>
    <lineage>
        <taxon>Bacteria</taxon>
        <taxon>Bacillati</taxon>
        <taxon>Bacillota</taxon>
        <taxon>Bacilli</taxon>
        <taxon>Bacillales</taxon>
        <taxon>Bacillaceae</taxon>
        <taxon>Mesobacillus</taxon>
    </lineage>
</organism>
<gene>
    <name evidence="3" type="ORF">RH061_20360</name>
</gene>